<dbReference type="EMBL" id="AC091781">
    <property type="protein sequence ID" value="AAX80089.1"/>
    <property type="molecule type" value="Genomic_DNA"/>
</dbReference>
<name>Q581M4_9TRYP</name>
<evidence type="ECO:0008006" key="5">
    <source>
        <dbReference type="Google" id="ProtNLM"/>
    </source>
</evidence>
<sequence>MLVIVCSRFLSIAPLLQYHTTSCEMKSGEDFCKTKLKMLQCFEAEWTYT</sequence>
<reference evidence="3" key="3">
    <citation type="submission" date="2005-04" db="EMBL/GenBank/DDBJ databases">
        <authorList>
            <person name="Haas B."/>
            <person name="Blandin G."/>
            <person name="El-Sayed N."/>
        </authorList>
    </citation>
    <scope>NUCLEOTIDE SEQUENCE</scope>
    <source>
        <strain evidence="3">GUTat10.1</strain>
    </source>
</reference>
<feature type="chain" id="PRO_5010844196" description="Variant surface glycoprotein" evidence="1">
    <location>
        <begin position="18"/>
        <end position="49"/>
    </location>
</feature>
<evidence type="ECO:0000313" key="3">
    <source>
        <dbReference type="EMBL" id="AAX80089.1"/>
    </source>
</evidence>
<proteinExistence type="predicted"/>
<feature type="signal peptide" evidence="1">
    <location>
        <begin position="1"/>
        <end position="17"/>
    </location>
</feature>
<gene>
    <name evidence="2" type="ORF">Tb04.30K5.270</name>
    <name evidence="3" type="ORF">Tb04.30K5.310</name>
    <name evidence="4" type="ORF">Tb04.30K5.340</name>
</gene>
<protein>
    <recommendedName>
        <fullName evidence="5">Variant surface glycoprotein</fullName>
    </recommendedName>
</protein>
<dbReference type="EMBL" id="AC091781">
    <property type="protein sequence ID" value="AAX80092.1"/>
    <property type="molecule type" value="Genomic_DNA"/>
</dbReference>
<evidence type="ECO:0000313" key="2">
    <source>
        <dbReference type="EMBL" id="AAX80086.1"/>
    </source>
</evidence>
<reference evidence="3" key="1">
    <citation type="submission" date="2001-06" db="EMBL/GenBank/DDBJ databases">
        <authorList>
            <person name="Ghedin E."/>
            <person name="Blandin G."/>
            <person name="Bartholomeu D."/>
            <person name="Caler E."/>
            <person name="Haas B."/>
            <person name="Hannick L."/>
            <person name="Shallom J."/>
            <person name="Hou L."/>
            <person name="Djikeng A."/>
            <person name="Feldblyum T."/>
            <person name="Hostetler J."/>
            <person name="Johnson J."/>
            <person name="Jones K."/>
            <person name="Koo H.L."/>
            <person name="Larkin C."/>
            <person name="Pai G."/>
            <person name="Peterson J."/>
            <person name="Khalak H.G."/>
            <person name="Salzberg S."/>
            <person name="Simpson A.J."/>
            <person name="Tallon L."/>
            <person name="Van Aken S."/>
            <person name="Wanless D."/>
            <person name="White O."/>
            <person name="Wortman J."/>
            <person name="Fraser C.M."/>
            <person name="El-Sayed N.M.A."/>
        </authorList>
    </citation>
    <scope>NUCLEOTIDE SEQUENCE</scope>
    <source>
        <strain evidence="3">GUTat10.1</strain>
    </source>
</reference>
<keyword evidence="1" id="KW-0732">Signal</keyword>
<dbReference type="AlphaFoldDB" id="Q581M4"/>
<dbReference type="EMBL" id="AC091781">
    <property type="protein sequence ID" value="AAX80086.1"/>
    <property type="molecule type" value="Genomic_DNA"/>
</dbReference>
<organism evidence="3">
    <name type="scientific">Trypanosoma brucei</name>
    <dbReference type="NCBI Taxonomy" id="5691"/>
    <lineage>
        <taxon>Eukaryota</taxon>
        <taxon>Discoba</taxon>
        <taxon>Euglenozoa</taxon>
        <taxon>Kinetoplastea</taxon>
        <taxon>Metakinetoplastina</taxon>
        <taxon>Trypanosomatida</taxon>
        <taxon>Trypanosomatidae</taxon>
        <taxon>Trypanosoma</taxon>
    </lineage>
</organism>
<evidence type="ECO:0000313" key="4">
    <source>
        <dbReference type="EMBL" id="AAX80092.1"/>
    </source>
</evidence>
<evidence type="ECO:0000256" key="1">
    <source>
        <dbReference type="SAM" id="SignalP"/>
    </source>
</evidence>
<reference evidence="3" key="2">
    <citation type="submission" date="2002-04" db="EMBL/GenBank/DDBJ databases">
        <authorList>
            <person name="El-Sayed N.M."/>
            <person name="Khalak H."/>
            <person name="Adams M.D."/>
        </authorList>
    </citation>
    <scope>NUCLEOTIDE SEQUENCE</scope>
    <source>
        <strain evidence="3">GUTat10.1</strain>
    </source>
</reference>
<accession>Q581M4</accession>